<evidence type="ECO:0000313" key="1">
    <source>
        <dbReference type="EMBL" id="KAJ3256343.1"/>
    </source>
</evidence>
<organism evidence="1 2">
    <name type="scientific">Boothiomyces macroporosus</name>
    <dbReference type="NCBI Taxonomy" id="261099"/>
    <lineage>
        <taxon>Eukaryota</taxon>
        <taxon>Fungi</taxon>
        <taxon>Fungi incertae sedis</taxon>
        <taxon>Chytridiomycota</taxon>
        <taxon>Chytridiomycota incertae sedis</taxon>
        <taxon>Chytridiomycetes</taxon>
        <taxon>Rhizophydiales</taxon>
        <taxon>Terramycetaceae</taxon>
        <taxon>Boothiomyces</taxon>
    </lineage>
</organism>
<keyword evidence="2" id="KW-1185">Reference proteome</keyword>
<dbReference type="InterPro" id="IPR053720">
    <property type="entry name" value="Psm_Assembly_Chaperone"/>
</dbReference>
<dbReference type="EMBL" id="JADGKB010000052">
    <property type="protein sequence ID" value="KAJ3256343.1"/>
    <property type="molecule type" value="Genomic_DNA"/>
</dbReference>
<dbReference type="Pfam" id="PF10178">
    <property type="entry name" value="PAC3"/>
    <property type="match status" value="1"/>
</dbReference>
<evidence type="ECO:0008006" key="3">
    <source>
        <dbReference type="Google" id="ProtNLM"/>
    </source>
</evidence>
<dbReference type="Proteomes" id="UP001210925">
    <property type="component" value="Unassembled WGS sequence"/>
</dbReference>
<accession>A0AAD5Y7D4</accession>
<dbReference type="GO" id="GO:0043248">
    <property type="term" value="P:proteasome assembly"/>
    <property type="evidence" value="ECO:0007669"/>
    <property type="project" value="InterPro"/>
</dbReference>
<evidence type="ECO:0000313" key="2">
    <source>
        <dbReference type="Proteomes" id="UP001210925"/>
    </source>
</evidence>
<dbReference type="AlphaFoldDB" id="A0AAD5Y7D4"/>
<gene>
    <name evidence="1" type="ORF">HK103_005598</name>
</gene>
<comment type="caution">
    <text evidence="1">The sequence shown here is derived from an EMBL/GenBank/DDBJ whole genome shotgun (WGS) entry which is preliminary data.</text>
</comment>
<dbReference type="InterPro" id="IPR018788">
    <property type="entry name" value="Proteasome_assmbl_chp_3"/>
</dbReference>
<dbReference type="Gene3D" id="3.30.230.90">
    <property type="match status" value="1"/>
</dbReference>
<proteinExistence type="predicted"/>
<sequence length="95" mass="10896">MLVGSDRINTQFVVTKYSNMTFVLITQTGKMGSLLRATKKPTEEYLLGDRTDLVPMVYLTELFDRLKVDELLLGLSLKQEQDINEIMDIVLQLEI</sequence>
<protein>
    <recommendedName>
        <fullName evidence="3">Proteasome assembly chaperone 3</fullName>
    </recommendedName>
</protein>
<reference evidence="1" key="1">
    <citation type="submission" date="2020-05" db="EMBL/GenBank/DDBJ databases">
        <title>Phylogenomic resolution of chytrid fungi.</title>
        <authorList>
            <person name="Stajich J.E."/>
            <person name="Amses K."/>
            <person name="Simmons R."/>
            <person name="Seto K."/>
            <person name="Myers J."/>
            <person name="Bonds A."/>
            <person name="Quandt C.A."/>
            <person name="Barry K."/>
            <person name="Liu P."/>
            <person name="Grigoriev I."/>
            <person name="Longcore J.E."/>
            <person name="James T.Y."/>
        </authorList>
    </citation>
    <scope>NUCLEOTIDE SEQUENCE</scope>
    <source>
        <strain evidence="1">PLAUS21</strain>
    </source>
</reference>
<name>A0AAD5Y7D4_9FUNG</name>